<name>A0A915D9H8_9BILA</name>
<dbReference type="AlphaFoldDB" id="A0A915D9H8"/>
<proteinExistence type="predicted"/>
<sequence length="98" mass="11368">MSTMWSTTLRISSTLEMQTSTRRISNPCPKEEYGTARSKLVSYIEEYLWHRQFYGNDVFITFGIKLAKLEKLFTVNKKCIPLFQVKQVPSCLPQAGKQ</sequence>
<protein>
    <submittedName>
        <fullName evidence="2">Uncharacterized protein</fullName>
    </submittedName>
</protein>
<evidence type="ECO:0000313" key="1">
    <source>
        <dbReference type="Proteomes" id="UP000887574"/>
    </source>
</evidence>
<reference evidence="2" key="1">
    <citation type="submission" date="2022-11" db="UniProtKB">
        <authorList>
            <consortium name="WormBaseParasite"/>
        </authorList>
    </citation>
    <scope>IDENTIFICATION</scope>
</reference>
<dbReference type="Proteomes" id="UP000887574">
    <property type="component" value="Unplaced"/>
</dbReference>
<evidence type="ECO:0000313" key="2">
    <source>
        <dbReference type="WBParaSite" id="jg17538"/>
    </source>
</evidence>
<dbReference type="WBParaSite" id="jg17538">
    <property type="protein sequence ID" value="jg17538"/>
    <property type="gene ID" value="jg17538"/>
</dbReference>
<organism evidence="1 2">
    <name type="scientific">Ditylenchus dipsaci</name>
    <dbReference type="NCBI Taxonomy" id="166011"/>
    <lineage>
        <taxon>Eukaryota</taxon>
        <taxon>Metazoa</taxon>
        <taxon>Ecdysozoa</taxon>
        <taxon>Nematoda</taxon>
        <taxon>Chromadorea</taxon>
        <taxon>Rhabditida</taxon>
        <taxon>Tylenchina</taxon>
        <taxon>Tylenchomorpha</taxon>
        <taxon>Sphaerularioidea</taxon>
        <taxon>Anguinidae</taxon>
        <taxon>Anguininae</taxon>
        <taxon>Ditylenchus</taxon>
    </lineage>
</organism>
<accession>A0A915D9H8</accession>
<keyword evidence="1" id="KW-1185">Reference proteome</keyword>